<gene>
    <name evidence="2" type="ORF">OOU_Y34scaffold00162g46</name>
</gene>
<accession>A0AA97PQJ1</accession>
<dbReference type="EMBL" id="JH792927">
    <property type="protein sequence ID" value="ELQ43277.1"/>
    <property type="molecule type" value="Genomic_DNA"/>
</dbReference>
<keyword evidence="1" id="KW-0472">Membrane</keyword>
<keyword evidence="1" id="KW-1133">Transmembrane helix</keyword>
<feature type="transmembrane region" description="Helical" evidence="1">
    <location>
        <begin position="133"/>
        <end position="154"/>
    </location>
</feature>
<keyword evidence="1" id="KW-0812">Transmembrane</keyword>
<name>A0AA97PQJ1_PYRO3</name>
<reference evidence="2" key="1">
    <citation type="journal article" date="2012" name="PLoS Genet.">
        <title>Comparative analysis of the genomes of two field isolates of the rice blast fungus Magnaporthe oryzae.</title>
        <authorList>
            <person name="Xue M."/>
            <person name="Yang J."/>
            <person name="Li Z."/>
            <person name="Hu S."/>
            <person name="Yao N."/>
            <person name="Dean R.A."/>
            <person name="Zhao W."/>
            <person name="Shen M."/>
            <person name="Zhang H."/>
            <person name="Li C."/>
            <person name="Liu L."/>
            <person name="Cao L."/>
            <person name="Xu X."/>
            <person name="Xing Y."/>
            <person name="Hsiang T."/>
            <person name="Zhang Z."/>
            <person name="Xu J.R."/>
            <person name="Peng Y.L."/>
        </authorList>
    </citation>
    <scope>NUCLEOTIDE SEQUENCE</scope>
    <source>
        <strain evidence="2">Y34</strain>
    </source>
</reference>
<protein>
    <submittedName>
        <fullName evidence="2">Uncharacterized protein</fullName>
    </submittedName>
</protein>
<dbReference type="AlphaFoldDB" id="A0AA97PQJ1"/>
<dbReference type="Proteomes" id="UP000011086">
    <property type="component" value="Unassembled WGS sequence"/>
</dbReference>
<organism evidence="2">
    <name type="scientific">Pyricularia oryzae (strain Y34)</name>
    <name type="common">Rice blast fungus</name>
    <name type="synonym">Magnaporthe oryzae</name>
    <dbReference type="NCBI Taxonomy" id="1143189"/>
    <lineage>
        <taxon>Eukaryota</taxon>
        <taxon>Fungi</taxon>
        <taxon>Dikarya</taxon>
        <taxon>Ascomycota</taxon>
        <taxon>Pezizomycotina</taxon>
        <taxon>Sordariomycetes</taxon>
        <taxon>Sordariomycetidae</taxon>
        <taxon>Magnaporthales</taxon>
        <taxon>Pyriculariaceae</taxon>
        <taxon>Pyricularia</taxon>
    </lineage>
</organism>
<evidence type="ECO:0000256" key="1">
    <source>
        <dbReference type="SAM" id="Phobius"/>
    </source>
</evidence>
<proteinExistence type="predicted"/>
<evidence type="ECO:0000313" key="2">
    <source>
        <dbReference type="EMBL" id="ELQ43277.1"/>
    </source>
</evidence>
<sequence length="163" mass="18325">MYEFWEHNLVAPVPGLPTTASNFGYATAITFVLYPTVPYPRYLTQGTTAERVECSNSRNRARSPRYRKQARYFAGTARSTAQAGAYEGMHQHCAKYSYDTDEAPAGKKQPRTLVHQSNGQGGVDTNMTRCMEFHPGICLILFTTIIFSAATWYVRKRTTLHTG</sequence>